<evidence type="ECO:0000259" key="1">
    <source>
        <dbReference type="SMART" id="SM00181"/>
    </source>
</evidence>
<feature type="domain" description="EGF-like" evidence="1">
    <location>
        <begin position="526"/>
        <end position="572"/>
    </location>
</feature>
<sequence>MSTRCNGTNICECQSGYIPSRSGQYCKQQPILGTLYSLLGEECDGVKKLCVDINTVCNTSANKPVCVCNNGFRRARKEEKNAYPFNIVQCVPNEFKLASLSFSFTDIQQVSTTLLSSKSVHLSSISAKQTTMIEPTRSSWSLQSLITQTSTQLTTNGASFLSTLETDLSTVGLSTLQTASPNIENTLSNIRTNLPTETNTISYTQTKSDTFNIHSSTLEFETFSTTLTGSLPTNSQTLNSHNTVKSVELSSSFSEQFVESSEFATSEMTTFLLQTSTQKTLKSSEVVIQPSRDNFSSQQGTHKLPTPGITSYPSVLPSGSFSQKLSLTSMEGSQITSPLPFTVSVSSPSHYSNNVFMSMSKTTPLNPSSSIVPFPNGTTSVTHSSSVSTISLPSTSLKTTPQTSKWTTISLVSSTFTSTTPRMVTIQRSCQSVSQCPENAECEADQCGEYRCRCRLGYTENSKSTKCLKLVPLGGECDQTTVCIGRNTRCYRYKCSCNQNYETTSNHKWCRRQKSWFISFPLLGDECSNFFADCYNNNEQICASGACRCKTGLREKELDDTKADTRSLSQCINETIISGMYVISSS</sequence>
<dbReference type="Gene3D" id="2.10.25.10">
    <property type="entry name" value="Laminin"/>
    <property type="match status" value="1"/>
</dbReference>
<dbReference type="PANTHER" id="PTHR39069:SF8">
    <property type="entry name" value="FI17111P1"/>
    <property type="match status" value="1"/>
</dbReference>
<evidence type="ECO:0000313" key="3">
    <source>
        <dbReference type="Proteomes" id="UP001217089"/>
    </source>
</evidence>
<keyword evidence="3" id="KW-1185">Reference proteome</keyword>
<reference evidence="2 3" key="1">
    <citation type="submission" date="2022-12" db="EMBL/GenBank/DDBJ databases">
        <title>Chromosome-level genome of Tegillarca granosa.</title>
        <authorList>
            <person name="Kim J."/>
        </authorList>
    </citation>
    <scope>NUCLEOTIDE SEQUENCE [LARGE SCALE GENOMIC DNA]</scope>
    <source>
        <strain evidence="2">Teg-2019</strain>
        <tissue evidence="2">Adductor muscle</tissue>
    </source>
</reference>
<feature type="domain" description="EGF-like" evidence="1">
    <location>
        <begin position="476"/>
        <end position="511"/>
    </location>
</feature>
<dbReference type="Proteomes" id="UP001217089">
    <property type="component" value="Unassembled WGS sequence"/>
</dbReference>
<gene>
    <name evidence="2" type="ORF">KUTeg_023921</name>
</gene>
<organism evidence="2 3">
    <name type="scientific">Tegillarca granosa</name>
    <name type="common">Malaysian cockle</name>
    <name type="synonym">Anadara granosa</name>
    <dbReference type="NCBI Taxonomy" id="220873"/>
    <lineage>
        <taxon>Eukaryota</taxon>
        <taxon>Metazoa</taxon>
        <taxon>Spiralia</taxon>
        <taxon>Lophotrochozoa</taxon>
        <taxon>Mollusca</taxon>
        <taxon>Bivalvia</taxon>
        <taxon>Autobranchia</taxon>
        <taxon>Pteriomorphia</taxon>
        <taxon>Arcoida</taxon>
        <taxon>Arcoidea</taxon>
        <taxon>Arcidae</taxon>
        <taxon>Tegillarca</taxon>
    </lineage>
</organism>
<feature type="domain" description="EGF-like" evidence="1">
    <location>
        <begin position="429"/>
        <end position="468"/>
    </location>
</feature>
<dbReference type="EMBL" id="JARBDR010000923">
    <property type="protein sequence ID" value="KAJ8297390.1"/>
    <property type="molecule type" value="Genomic_DNA"/>
</dbReference>
<dbReference type="SMART" id="SM00181">
    <property type="entry name" value="EGF"/>
    <property type="match status" value="4"/>
</dbReference>
<dbReference type="PANTHER" id="PTHR39069">
    <property type="entry name" value="ECDYSONE-INDUCIBLE GENE E1, ISOFORM A"/>
    <property type="match status" value="1"/>
</dbReference>
<dbReference type="InterPro" id="IPR000742">
    <property type="entry name" value="EGF"/>
</dbReference>
<feature type="domain" description="EGF-like" evidence="1">
    <location>
        <begin position="42"/>
        <end position="91"/>
    </location>
</feature>
<proteinExistence type="predicted"/>
<protein>
    <recommendedName>
        <fullName evidence="1">EGF-like domain-containing protein</fullName>
    </recommendedName>
</protein>
<name>A0ABQ9E1J1_TEGGR</name>
<evidence type="ECO:0000313" key="2">
    <source>
        <dbReference type="EMBL" id="KAJ8297390.1"/>
    </source>
</evidence>
<accession>A0ABQ9E1J1</accession>
<comment type="caution">
    <text evidence="2">The sequence shown here is derived from an EMBL/GenBank/DDBJ whole genome shotgun (WGS) entry which is preliminary data.</text>
</comment>